<keyword evidence="1" id="KW-0732">Signal</keyword>
<dbReference type="SUPFAM" id="SSF103088">
    <property type="entry name" value="OmpA-like"/>
    <property type="match status" value="1"/>
</dbReference>
<evidence type="ECO:0000256" key="1">
    <source>
        <dbReference type="SAM" id="SignalP"/>
    </source>
</evidence>
<comment type="caution">
    <text evidence="2">The sequence shown here is derived from an EMBL/GenBank/DDBJ whole genome shotgun (WGS) entry which is preliminary data.</text>
</comment>
<dbReference type="InterPro" id="IPR036737">
    <property type="entry name" value="OmpA-like_sf"/>
</dbReference>
<dbReference type="Gene3D" id="3.30.1330.60">
    <property type="entry name" value="OmpA-like domain"/>
    <property type="match status" value="1"/>
</dbReference>
<proteinExistence type="predicted"/>
<feature type="chain" id="PRO_5045669102" description="OmpA-like domain-containing protein" evidence="1">
    <location>
        <begin position="40"/>
        <end position="168"/>
    </location>
</feature>
<evidence type="ECO:0008006" key="4">
    <source>
        <dbReference type="Google" id="ProtNLM"/>
    </source>
</evidence>
<accession>A0ABM9K6R6</accession>
<sequence>MYRPANAGHAHSLKIQAMPPILNKLLALSIAFCATTALACSPVQQFNITFPRNSAVLDASVVFQLSDQLADLKAHFPNYSNFSIMGLADSKQPADMTLATQRMKTVHQFLMQQGFLPERVYVDPAVVAADSVGHIVPGRVEIEFVPACPHYCCNLPTHKVKDLGVPMP</sequence>
<dbReference type="EMBL" id="CATZLL010000006">
    <property type="protein sequence ID" value="CAJ0814633.1"/>
    <property type="molecule type" value="Genomic_DNA"/>
</dbReference>
<evidence type="ECO:0000313" key="3">
    <source>
        <dbReference type="Proteomes" id="UP001189757"/>
    </source>
</evidence>
<dbReference type="RefSeq" id="WP_316681165.1">
    <property type="nucleotide sequence ID" value="NZ_CATZLL010000006.1"/>
</dbReference>
<name>A0ABM9K6R6_9RALS</name>
<organism evidence="2 3">
    <name type="scientific">Ralstonia flaminis</name>
    <dbReference type="NCBI Taxonomy" id="3058597"/>
    <lineage>
        <taxon>Bacteria</taxon>
        <taxon>Pseudomonadati</taxon>
        <taxon>Pseudomonadota</taxon>
        <taxon>Betaproteobacteria</taxon>
        <taxon>Burkholderiales</taxon>
        <taxon>Burkholderiaceae</taxon>
        <taxon>Ralstonia</taxon>
    </lineage>
</organism>
<reference evidence="2 3" key="1">
    <citation type="submission" date="2023-07" db="EMBL/GenBank/DDBJ databases">
        <authorList>
            <person name="Peeters C."/>
        </authorList>
    </citation>
    <scope>NUCLEOTIDE SEQUENCE [LARGE SCALE GENOMIC DNA]</scope>
    <source>
        <strain evidence="2 3">LMG 18101</strain>
    </source>
</reference>
<gene>
    <name evidence="2" type="ORF">LMG18101_02306</name>
</gene>
<feature type="signal peptide" evidence="1">
    <location>
        <begin position="1"/>
        <end position="39"/>
    </location>
</feature>
<protein>
    <recommendedName>
        <fullName evidence="4">OmpA-like domain-containing protein</fullName>
    </recommendedName>
</protein>
<dbReference type="Proteomes" id="UP001189757">
    <property type="component" value="Unassembled WGS sequence"/>
</dbReference>
<keyword evidence="3" id="KW-1185">Reference proteome</keyword>
<evidence type="ECO:0000313" key="2">
    <source>
        <dbReference type="EMBL" id="CAJ0814633.1"/>
    </source>
</evidence>